<evidence type="ECO:0000259" key="11">
    <source>
        <dbReference type="PROSITE" id="PS51192"/>
    </source>
</evidence>
<dbReference type="InterPro" id="IPR011545">
    <property type="entry name" value="DEAD/DEAH_box_helicase_dom"/>
</dbReference>
<feature type="compositionally biased region" description="Basic and acidic residues" evidence="10">
    <location>
        <begin position="460"/>
        <end position="500"/>
    </location>
</feature>
<dbReference type="PROSITE" id="PS51195">
    <property type="entry name" value="Q_MOTIF"/>
    <property type="match status" value="1"/>
</dbReference>
<feature type="region of interest" description="Disordered" evidence="10">
    <location>
        <begin position="450"/>
        <end position="500"/>
    </location>
</feature>
<comment type="caution">
    <text evidence="14">The sequence shown here is derived from an EMBL/GenBank/DDBJ whole genome shotgun (WGS) entry which is preliminary data.</text>
</comment>
<feature type="domain" description="Helicase ATP-binding" evidence="11">
    <location>
        <begin position="54"/>
        <end position="225"/>
    </location>
</feature>
<accession>A0ABY2PYY3</accession>
<comment type="subcellular location">
    <subcellularLocation>
        <location evidence="8">Cytoplasm</location>
    </subcellularLocation>
</comment>
<name>A0ABY2PYY3_9ENTR</name>
<protein>
    <recommendedName>
        <fullName evidence="8">ATP-dependent RNA helicase DeaD</fullName>
        <ecNumber evidence="8">3.6.4.13</ecNumber>
    </recommendedName>
    <alternativeName>
        <fullName evidence="8">Cold-shock DEAD box protein A</fullName>
    </alternativeName>
</protein>
<dbReference type="InterPro" id="IPR014001">
    <property type="entry name" value="Helicase_ATP-bd"/>
</dbReference>
<keyword evidence="4 8" id="KW-0347">Helicase</keyword>
<keyword evidence="2 8" id="KW-0547">Nucleotide-binding</keyword>
<feature type="domain" description="DEAD-box RNA helicase Q" evidence="13">
    <location>
        <begin position="23"/>
        <end position="51"/>
    </location>
</feature>
<keyword evidence="1 8" id="KW-0963">Cytoplasm</keyword>
<dbReference type="PROSITE" id="PS51192">
    <property type="entry name" value="HELICASE_ATP_BIND_1"/>
    <property type="match status" value="1"/>
</dbReference>
<dbReference type="CDD" id="cd00268">
    <property type="entry name" value="DEADc"/>
    <property type="match status" value="1"/>
</dbReference>
<dbReference type="GO" id="GO:0004386">
    <property type="term" value="F:helicase activity"/>
    <property type="evidence" value="ECO:0007669"/>
    <property type="project" value="UniProtKB-KW"/>
</dbReference>
<dbReference type="EC" id="3.6.4.13" evidence="8"/>
<dbReference type="SMART" id="SM00487">
    <property type="entry name" value="DEXDc"/>
    <property type="match status" value="1"/>
</dbReference>
<dbReference type="InterPro" id="IPR057325">
    <property type="entry name" value="DeaD_dimer"/>
</dbReference>
<dbReference type="PROSITE" id="PS51194">
    <property type="entry name" value="HELICASE_CTER"/>
    <property type="match status" value="1"/>
</dbReference>
<feature type="short sequence motif" description="Q motif" evidence="9">
    <location>
        <begin position="23"/>
        <end position="51"/>
    </location>
</feature>
<comment type="function">
    <text evidence="8">DEAD-box RNA helicase involved in various cellular processes at low temperature, including ribosome biogenesis, mRNA degradation and translation initiation.</text>
</comment>
<dbReference type="NCBIfam" id="NF008642">
    <property type="entry name" value="PRK11634.1"/>
    <property type="match status" value="1"/>
</dbReference>
<dbReference type="CDD" id="cd12499">
    <property type="entry name" value="RRM_EcCsdA_like"/>
    <property type="match status" value="1"/>
</dbReference>
<dbReference type="Gene3D" id="3.30.70.330">
    <property type="match status" value="1"/>
</dbReference>
<feature type="domain" description="Helicase C-terminal" evidence="12">
    <location>
        <begin position="249"/>
        <end position="396"/>
    </location>
</feature>
<evidence type="ECO:0000256" key="4">
    <source>
        <dbReference type="ARBA" id="ARBA00022806"/>
    </source>
</evidence>
<dbReference type="InterPro" id="IPR044742">
    <property type="entry name" value="DEAD/DEAH_RhlB"/>
</dbReference>
<dbReference type="InterPro" id="IPR005580">
    <property type="entry name" value="DbpA/CsdA_RNA-bd_dom"/>
</dbReference>
<reference evidence="14 15" key="1">
    <citation type="submission" date="2018-05" db="EMBL/GenBank/DDBJ databases">
        <title>Isolation and genomic analyses of lactose-positive bacteria from faecal samples of preterm neonates.</title>
        <authorList>
            <person name="Chen Y."/>
            <person name="Brook T.C."/>
            <person name="O'Neill I."/>
            <person name="Soe C.Z."/>
            <person name="Hall L.J."/>
            <person name="Hoyles L."/>
        </authorList>
    </citation>
    <scope>NUCLEOTIDE SEQUENCE [LARGE SCALE GENOMIC DNA]</scope>
    <source>
        <strain evidence="14 15">P080C CL</strain>
    </source>
</reference>
<dbReference type="InterPro" id="IPR050547">
    <property type="entry name" value="DEAD_box_RNA_helicases"/>
</dbReference>
<evidence type="ECO:0000313" key="14">
    <source>
        <dbReference type="EMBL" id="THE42294.1"/>
    </source>
</evidence>
<evidence type="ECO:0000256" key="6">
    <source>
        <dbReference type="ARBA" id="ARBA00022884"/>
    </source>
</evidence>
<evidence type="ECO:0000259" key="13">
    <source>
        <dbReference type="PROSITE" id="PS51195"/>
    </source>
</evidence>
<dbReference type="InterPro" id="IPR028618">
    <property type="entry name" value="DEAD_helicase_DeaD"/>
</dbReference>
<dbReference type="Pfam" id="PF12343">
    <property type="entry name" value="DeaD_C"/>
    <property type="match status" value="1"/>
</dbReference>
<dbReference type="InterPro" id="IPR034415">
    <property type="entry name" value="CsdA_RRM"/>
</dbReference>
<dbReference type="PROSITE" id="PS00039">
    <property type="entry name" value="DEAD_ATP_HELICASE"/>
    <property type="match status" value="1"/>
</dbReference>
<keyword evidence="15" id="KW-1185">Reference proteome</keyword>
<evidence type="ECO:0000256" key="5">
    <source>
        <dbReference type="ARBA" id="ARBA00022840"/>
    </source>
</evidence>
<keyword evidence="5 8" id="KW-0067">ATP-binding</keyword>
<evidence type="ECO:0000256" key="7">
    <source>
        <dbReference type="ARBA" id="ARBA00023016"/>
    </source>
</evidence>
<keyword evidence="6 8" id="KW-0694">RNA-binding</keyword>
<evidence type="ECO:0000313" key="15">
    <source>
        <dbReference type="Proteomes" id="UP000306790"/>
    </source>
</evidence>
<proteinExistence type="inferred from homology"/>
<dbReference type="InterPro" id="IPR027417">
    <property type="entry name" value="P-loop_NTPase"/>
</dbReference>
<dbReference type="Pfam" id="PF03880">
    <property type="entry name" value="DbpA"/>
    <property type="match status" value="1"/>
</dbReference>
<evidence type="ECO:0000256" key="2">
    <source>
        <dbReference type="ARBA" id="ARBA00022741"/>
    </source>
</evidence>
<dbReference type="Gene3D" id="3.40.50.300">
    <property type="entry name" value="P-loop containing nucleotide triphosphate hydrolases"/>
    <property type="match status" value="2"/>
</dbReference>
<keyword evidence="7 8" id="KW-0346">Stress response</keyword>
<dbReference type="Pfam" id="PF00271">
    <property type="entry name" value="Helicase_C"/>
    <property type="match status" value="1"/>
</dbReference>
<dbReference type="PANTHER" id="PTHR47963">
    <property type="entry name" value="DEAD-BOX ATP-DEPENDENT RNA HELICASE 47, MITOCHONDRIAL"/>
    <property type="match status" value="1"/>
</dbReference>
<evidence type="ECO:0000256" key="9">
    <source>
        <dbReference type="PROSITE-ProRule" id="PRU00552"/>
    </source>
</evidence>
<evidence type="ECO:0000259" key="12">
    <source>
        <dbReference type="PROSITE" id="PS51194"/>
    </source>
</evidence>
<dbReference type="InterPro" id="IPR021046">
    <property type="entry name" value="Cold-shock_DEAD_Abox_C"/>
</dbReference>
<organism evidence="14 15">
    <name type="scientific">Citrobacter murliniae</name>
    <dbReference type="NCBI Taxonomy" id="67829"/>
    <lineage>
        <taxon>Bacteria</taxon>
        <taxon>Pseudomonadati</taxon>
        <taxon>Pseudomonadota</taxon>
        <taxon>Gammaproteobacteria</taxon>
        <taxon>Enterobacterales</taxon>
        <taxon>Enterobacteriaceae</taxon>
        <taxon>Citrobacter</taxon>
        <taxon>Citrobacter freundii complex</taxon>
    </lineage>
</organism>
<dbReference type="InterPro" id="IPR012677">
    <property type="entry name" value="Nucleotide-bd_a/b_plait_sf"/>
</dbReference>
<comment type="similarity">
    <text evidence="8">Belongs to the DEAD box helicase family. DeaD/CsdA subfamily.</text>
</comment>
<evidence type="ECO:0000256" key="8">
    <source>
        <dbReference type="HAMAP-Rule" id="MF_00964"/>
    </source>
</evidence>
<gene>
    <name evidence="8" type="primary">deaD</name>
    <name evidence="8" type="synonym">csdA</name>
    <name evidence="14" type="ORF">DJ535_00045</name>
</gene>
<evidence type="ECO:0000256" key="1">
    <source>
        <dbReference type="ARBA" id="ARBA00022490"/>
    </source>
</evidence>
<dbReference type="Pfam" id="PF25399">
    <property type="entry name" value="DeaD_dimer"/>
    <property type="match status" value="1"/>
</dbReference>
<dbReference type="InterPro" id="IPR000629">
    <property type="entry name" value="RNA-helicase_DEAD-box_CS"/>
</dbReference>
<evidence type="ECO:0000256" key="10">
    <source>
        <dbReference type="SAM" id="MobiDB-lite"/>
    </source>
</evidence>
<feature type="region of interest" description="Disordered" evidence="10">
    <location>
        <begin position="579"/>
        <end position="660"/>
    </location>
</feature>
<evidence type="ECO:0000256" key="3">
    <source>
        <dbReference type="ARBA" id="ARBA00022801"/>
    </source>
</evidence>
<dbReference type="InterPro" id="IPR001650">
    <property type="entry name" value="Helicase_C-like"/>
</dbReference>
<dbReference type="Pfam" id="PF00270">
    <property type="entry name" value="DEAD"/>
    <property type="match status" value="1"/>
</dbReference>
<keyword evidence="3 8" id="KW-0378">Hydrolase</keyword>
<comment type="catalytic activity">
    <reaction evidence="8">
        <text>ATP + H2O = ADP + phosphate + H(+)</text>
        <dbReference type="Rhea" id="RHEA:13065"/>
        <dbReference type="ChEBI" id="CHEBI:15377"/>
        <dbReference type="ChEBI" id="CHEBI:15378"/>
        <dbReference type="ChEBI" id="CHEBI:30616"/>
        <dbReference type="ChEBI" id="CHEBI:43474"/>
        <dbReference type="ChEBI" id="CHEBI:456216"/>
        <dbReference type="EC" id="3.6.4.13"/>
    </reaction>
</comment>
<feature type="compositionally biased region" description="Basic and acidic residues" evidence="10">
    <location>
        <begin position="587"/>
        <end position="660"/>
    </location>
</feature>
<dbReference type="SMART" id="SM00490">
    <property type="entry name" value="HELICc"/>
    <property type="match status" value="1"/>
</dbReference>
<sequence length="660" mass="74100">MMSYVDWPPLILRHTYYMAEFETTFADLGLKAPILEALTDLGYEKPSPIQAECIPHLLGGRDVLGMAQTGSGKTAAFSLPLLNNLDPELKAPQILVLAPTRELAVQVAEAMTDFSKHMRGVNVVALYGGQRYDVQLRALRQGPQIVVGTPGRLLDHLKRGTLDLSKLSGLVLDEADEMLRMGFIEDVETIMAQIPEGHQTALFSATMPEAIRRITRRFMKEPQEVRIQSSVTTRPDISQSYWTVWGMRKNEALVRFLEAEDFDAAIIFVRTKNATLEVAEALERSGYSSAALNGDMNQSLREQTLERLKDGRLDILIATDVAARGLDVERISLVVNYDIPMDSESYVHRIGRTGRAGRAGRALLFVENRERRLLRNIERTMKLTIPEVELPNADLLGKRRLEKFAAKVQQQLESSDLDQYRALLAKMQPEEELDIETLAAALLKMAQGERPLILPPDAPMRPKREFRDRDDRGPRDRNDRGPRGDRPERGGEDRPRRERRDVGDMQLYRIEVGRDDGVEVRHIVGAIANEGDISSRYIGNIKLFASHSTIELPKGMPGDVLQHFTRTRILNKPMNMQLVGDAVPHTGGERRGGGRFSGERREGGRGEGRSFSGERREGGRGDGRRFSGERREGNRGPRRDDSSAPRRDDSAGRRRFGGDA</sequence>
<dbReference type="EMBL" id="QFVP01000001">
    <property type="protein sequence ID" value="THE42294.1"/>
    <property type="molecule type" value="Genomic_DNA"/>
</dbReference>
<dbReference type="InterPro" id="IPR014014">
    <property type="entry name" value="RNA_helicase_DEAD_Q_motif"/>
</dbReference>
<dbReference type="SUPFAM" id="SSF52540">
    <property type="entry name" value="P-loop containing nucleoside triphosphate hydrolases"/>
    <property type="match status" value="2"/>
</dbReference>
<dbReference type="CDD" id="cd18787">
    <property type="entry name" value="SF2_C_DEAD"/>
    <property type="match status" value="1"/>
</dbReference>
<dbReference type="HAMAP" id="MF_00964">
    <property type="entry name" value="DEAD_helicase_DeaD"/>
    <property type="match status" value="1"/>
</dbReference>
<dbReference type="Proteomes" id="UP000306790">
    <property type="component" value="Unassembled WGS sequence"/>
</dbReference>
<dbReference type="PANTHER" id="PTHR47963:SF8">
    <property type="entry name" value="ATP-DEPENDENT RNA HELICASE DEAD"/>
    <property type="match status" value="1"/>
</dbReference>